<evidence type="ECO:0000256" key="6">
    <source>
        <dbReference type="SAM" id="Coils"/>
    </source>
</evidence>
<gene>
    <name evidence="8" type="ORF">KME07_13890</name>
</gene>
<keyword evidence="6" id="KW-0175">Coiled coil</keyword>
<reference evidence="8" key="2">
    <citation type="journal article" date="2022" name="Microbiol. Resour. Announc.">
        <title>Metagenome Sequencing to Explore Phylogenomics of Terrestrial Cyanobacteria.</title>
        <authorList>
            <person name="Ward R.D."/>
            <person name="Stajich J.E."/>
            <person name="Johansen J.R."/>
            <person name="Huntemann M."/>
            <person name="Clum A."/>
            <person name="Foster B."/>
            <person name="Foster B."/>
            <person name="Roux S."/>
            <person name="Palaniappan K."/>
            <person name="Varghese N."/>
            <person name="Mukherjee S."/>
            <person name="Reddy T.B.K."/>
            <person name="Daum C."/>
            <person name="Copeland A."/>
            <person name="Chen I.A."/>
            <person name="Ivanova N.N."/>
            <person name="Kyrpides N.C."/>
            <person name="Shapiro N."/>
            <person name="Eloe-Fadrosh E.A."/>
            <person name="Pietrasiak N."/>
        </authorList>
    </citation>
    <scope>NUCLEOTIDE SEQUENCE</scope>
    <source>
        <strain evidence="8">GSE-TBD4-15B</strain>
    </source>
</reference>
<feature type="domain" description="Histidine kinase" evidence="7">
    <location>
        <begin position="73"/>
        <end position="322"/>
    </location>
</feature>
<sequence length="324" mass="35776">MQLDQSLPLESAELALQNAKAQLLVETRRRMQAEAALEEQIQQHEQALRQLRDKQAEMIQTEKMSSLRQLVAGTAHEINNPINFIQGNLNPARRYIADLLDLLHLYQQSSPLTPQIQAKLEAIDLEFLEADLPKLLNSIATGATRIHDIVRSLRTFSHLDEAEIKAVDIHAGIDSALLMLRSRFRSGAKIQIVKAYADLPLVECYPGQINQALMNILNNAVDALEAVARAAPTRALSLTVRTEALSPDWVSVAICDNGIGISPDIQPQIFDPFFTTKPVGQGTGLGLSISYQIITNRHCGKLDYSSSLGKGSQFVVMLPVQLWG</sequence>
<dbReference type="Pfam" id="PF00512">
    <property type="entry name" value="HisKA"/>
    <property type="match status" value="1"/>
</dbReference>
<keyword evidence="5" id="KW-0902">Two-component regulatory system</keyword>
<dbReference type="CDD" id="cd00082">
    <property type="entry name" value="HisKA"/>
    <property type="match status" value="1"/>
</dbReference>
<evidence type="ECO:0000313" key="9">
    <source>
        <dbReference type="Proteomes" id="UP000707356"/>
    </source>
</evidence>
<dbReference type="AlphaFoldDB" id="A0A951PBI3"/>
<dbReference type="SMART" id="SM00387">
    <property type="entry name" value="HATPase_c"/>
    <property type="match status" value="1"/>
</dbReference>
<dbReference type="GO" id="GO:0000155">
    <property type="term" value="F:phosphorelay sensor kinase activity"/>
    <property type="evidence" value="ECO:0007669"/>
    <property type="project" value="InterPro"/>
</dbReference>
<dbReference type="PROSITE" id="PS50109">
    <property type="entry name" value="HIS_KIN"/>
    <property type="match status" value="1"/>
</dbReference>
<dbReference type="InterPro" id="IPR004358">
    <property type="entry name" value="Sig_transdc_His_kin-like_C"/>
</dbReference>
<comment type="caution">
    <text evidence="8">The sequence shown here is derived from an EMBL/GenBank/DDBJ whole genome shotgun (WGS) entry which is preliminary data.</text>
</comment>
<organism evidence="8 9">
    <name type="scientific">Pegethrix bostrychoides GSE-TBD4-15B</name>
    <dbReference type="NCBI Taxonomy" id="2839662"/>
    <lineage>
        <taxon>Bacteria</taxon>
        <taxon>Bacillati</taxon>
        <taxon>Cyanobacteriota</taxon>
        <taxon>Cyanophyceae</taxon>
        <taxon>Oculatellales</taxon>
        <taxon>Oculatellaceae</taxon>
        <taxon>Pegethrix</taxon>
    </lineage>
</organism>
<dbReference type="EC" id="2.7.13.3" evidence="2"/>
<keyword evidence="3" id="KW-0597">Phosphoprotein</keyword>
<dbReference type="Pfam" id="PF02518">
    <property type="entry name" value="HATPase_c"/>
    <property type="match status" value="1"/>
</dbReference>
<dbReference type="PANTHER" id="PTHR43065:SF50">
    <property type="entry name" value="HISTIDINE KINASE"/>
    <property type="match status" value="1"/>
</dbReference>
<dbReference type="Proteomes" id="UP000707356">
    <property type="component" value="Unassembled WGS sequence"/>
</dbReference>
<evidence type="ECO:0000256" key="5">
    <source>
        <dbReference type="ARBA" id="ARBA00023012"/>
    </source>
</evidence>
<dbReference type="InterPro" id="IPR036097">
    <property type="entry name" value="HisK_dim/P_sf"/>
</dbReference>
<dbReference type="Gene3D" id="3.30.565.10">
    <property type="entry name" value="Histidine kinase-like ATPase, C-terminal domain"/>
    <property type="match status" value="1"/>
</dbReference>
<dbReference type="SUPFAM" id="SSF55874">
    <property type="entry name" value="ATPase domain of HSP90 chaperone/DNA topoisomerase II/histidine kinase"/>
    <property type="match status" value="1"/>
</dbReference>
<dbReference type="InterPro" id="IPR003661">
    <property type="entry name" value="HisK_dim/P_dom"/>
</dbReference>
<reference evidence="8" key="1">
    <citation type="submission" date="2021-05" db="EMBL/GenBank/DDBJ databases">
        <authorList>
            <person name="Pietrasiak N."/>
            <person name="Ward R."/>
            <person name="Stajich J.E."/>
            <person name="Kurbessoian T."/>
        </authorList>
    </citation>
    <scope>NUCLEOTIDE SEQUENCE</scope>
    <source>
        <strain evidence="8">GSE-TBD4-15B</strain>
    </source>
</reference>
<dbReference type="SUPFAM" id="SSF47384">
    <property type="entry name" value="Homodimeric domain of signal transducing histidine kinase"/>
    <property type="match status" value="1"/>
</dbReference>
<proteinExistence type="predicted"/>
<dbReference type="Gene3D" id="1.10.287.130">
    <property type="match status" value="1"/>
</dbReference>
<keyword evidence="4" id="KW-0418">Kinase</keyword>
<dbReference type="InterPro" id="IPR036890">
    <property type="entry name" value="HATPase_C_sf"/>
</dbReference>
<protein>
    <recommendedName>
        <fullName evidence="2">histidine kinase</fullName>
        <ecNumber evidence="2">2.7.13.3</ecNumber>
    </recommendedName>
</protein>
<evidence type="ECO:0000256" key="4">
    <source>
        <dbReference type="ARBA" id="ARBA00022777"/>
    </source>
</evidence>
<evidence type="ECO:0000256" key="1">
    <source>
        <dbReference type="ARBA" id="ARBA00000085"/>
    </source>
</evidence>
<evidence type="ECO:0000259" key="7">
    <source>
        <dbReference type="PROSITE" id="PS50109"/>
    </source>
</evidence>
<dbReference type="InterPro" id="IPR003594">
    <property type="entry name" value="HATPase_dom"/>
</dbReference>
<keyword evidence="4" id="KW-0808">Transferase</keyword>
<accession>A0A951PBI3</accession>
<dbReference type="SMART" id="SM00388">
    <property type="entry name" value="HisKA"/>
    <property type="match status" value="1"/>
</dbReference>
<evidence type="ECO:0000256" key="3">
    <source>
        <dbReference type="ARBA" id="ARBA00022553"/>
    </source>
</evidence>
<name>A0A951PBI3_9CYAN</name>
<dbReference type="EMBL" id="JAHHHV010000068">
    <property type="protein sequence ID" value="MBW4466511.1"/>
    <property type="molecule type" value="Genomic_DNA"/>
</dbReference>
<evidence type="ECO:0000313" key="8">
    <source>
        <dbReference type="EMBL" id="MBW4466511.1"/>
    </source>
</evidence>
<dbReference type="PRINTS" id="PR00344">
    <property type="entry name" value="BCTRLSENSOR"/>
</dbReference>
<feature type="coiled-coil region" evidence="6">
    <location>
        <begin position="9"/>
        <end position="64"/>
    </location>
</feature>
<evidence type="ECO:0000256" key="2">
    <source>
        <dbReference type="ARBA" id="ARBA00012438"/>
    </source>
</evidence>
<dbReference type="PANTHER" id="PTHR43065">
    <property type="entry name" value="SENSOR HISTIDINE KINASE"/>
    <property type="match status" value="1"/>
</dbReference>
<dbReference type="InterPro" id="IPR005467">
    <property type="entry name" value="His_kinase_dom"/>
</dbReference>
<comment type="catalytic activity">
    <reaction evidence="1">
        <text>ATP + protein L-histidine = ADP + protein N-phospho-L-histidine.</text>
        <dbReference type="EC" id="2.7.13.3"/>
    </reaction>
</comment>